<keyword evidence="2" id="KW-1185">Reference proteome</keyword>
<reference evidence="1 2" key="1">
    <citation type="submission" date="2016-10" db="EMBL/GenBank/DDBJ databases">
        <authorList>
            <person name="de Groot N.N."/>
        </authorList>
    </citation>
    <scope>NUCLEOTIDE SEQUENCE [LARGE SCALE GENOMIC DNA]</scope>
    <source>
        <strain evidence="1 2">EP1-55-1</strain>
    </source>
</reference>
<dbReference type="RefSeq" id="WP_092911917.1">
    <property type="nucleotide sequence ID" value="NZ_FOXB01000011.1"/>
</dbReference>
<protein>
    <submittedName>
        <fullName evidence="1">Uncharacterized protein</fullName>
    </submittedName>
</protein>
<name>A0A1I5NQ76_9BACT</name>
<dbReference type="Proteomes" id="UP000199227">
    <property type="component" value="Unassembled WGS sequence"/>
</dbReference>
<accession>A0A1I5NQ76</accession>
<organism evidence="1 2">
    <name type="scientific">Hydrogenimonas thermophila</name>
    <dbReference type="NCBI Taxonomy" id="223786"/>
    <lineage>
        <taxon>Bacteria</taxon>
        <taxon>Pseudomonadati</taxon>
        <taxon>Campylobacterota</taxon>
        <taxon>Epsilonproteobacteria</taxon>
        <taxon>Campylobacterales</taxon>
        <taxon>Hydrogenimonadaceae</taxon>
        <taxon>Hydrogenimonas</taxon>
    </lineage>
</organism>
<proteinExistence type="predicted"/>
<gene>
    <name evidence="1" type="ORF">SAMN05216234_11164</name>
</gene>
<sequence length="78" mass="9017">MISKQEALSKVAGICGEDTEEYNSIKELLSEIYKDHEEIAGYWIAGNKKIDQLTEELKAKEAIIQHYETKLFRDEVIK</sequence>
<dbReference type="AlphaFoldDB" id="A0A1I5NQ76"/>
<dbReference type="STRING" id="223786.SAMN05216234_11164"/>
<dbReference type="EMBL" id="FOXB01000011">
    <property type="protein sequence ID" value="SFP23827.1"/>
    <property type="molecule type" value="Genomic_DNA"/>
</dbReference>
<evidence type="ECO:0000313" key="2">
    <source>
        <dbReference type="Proteomes" id="UP000199227"/>
    </source>
</evidence>
<evidence type="ECO:0000313" key="1">
    <source>
        <dbReference type="EMBL" id="SFP23827.1"/>
    </source>
</evidence>